<dbReference type="EMBL" id="AP024485">
    <property type="protein sequence ID" value="BCS90300.1"/>
    <property type="molecule type" value="Genomic_DNA"/>
</dbReference>
<sequence length="95" mass="10544">MAAEDIGLDNHGDAGALYGREHFWFGPSCTVNMDYPGPETVEDIKQVHADIGLNAEGADLRTAFTVLRTVYCWREPFLIKVGNEQLHYLFSAAKA</sequence>
<evidence type="ECO:0000313" key="2">
    <source>
        <dbReference type="Proteomes" id="UP001053296"/>
    </source>
</evidence>
<dbReference type="Proteomes" id="UP001053296">
    <property type="component" value="Chromosome"/>
</dbReference>
<proteinExistence type="predicted"/>
<accession>A0ABN6EXR2</accession>
<name>A0ABN6EXR2_9BACT</name>
<keyword evidence="2" id="KW-1185">Reference proteome</keyword>
<organism evidence="1 2">
    <name type="scientific">Pseudodesulfovibrio sediminis</name>
    <dbReference type="NCBI Taxonomy" id="2810563"/>
    <lineage>
        <taxon>Bacteria</taxon>
        <taxon>Pseudomonadati</taxon>
        <taxon>Thermodesulfobacteriota</taxon>
        <taxon>Desulfovibrionia</taxon>
        <taxon>Desulfovibrionales</taxon>
        <taxon>Desulfovibrionaceae</taxon>
    </lineage>
</organism>
<gene>
    <name evidence="1" type="ORF">PSDVSF_35420</name>
</gene>
<evidence type="ECO:0000313" key="1">
    <source>
        <dbReference type="EMBL" id="BCS90300.1"/>
    </source>
</evidence>
<protein>
    <submittedName>
        <fullName evidence="1">Uncharacterized protein</fullName>
    </submittedName>
</protein>
<reference evidence="1" key="1">
    <citation type="journal article" date="2022" name="Arch. Microbiol.">
        <title>Pseudodesulfovibrio sediminis sp. nov., a mesophilic and neutrophilic sulfate-reducing bacterium isolated from sediment of a brackish lake.</title>
        <authorList>
            <person name="Takahashi A."/>
            <person name="Kojima H."/>
            <person name="Watanabe M."/>
            <person name="Fukui M."/>
        </authorList>
    </citation>
    <scope>NUCLEOTIDE SEQUENCE</scope>
    <source>
        <strain evidence="1">SF6</strain>
    </source>
</reference>